<dbReference type="PANTHER" id="PTHR43674:SF2">
    <property type="entry name" value="BETA-UREIDOPROPIONASE"/>
    <property type="match status" value="1"/>
</dbReference>
<accession>A0A2T0T0P4</accession>
<dbReference type="Proteomes" id="UP000238375">
    <property type="component" value="Unassembled WGS sequence"/>
</dbReference>
<dbReference type="PROSITE" id="PS50263">
    <property type="entry name" value="CN_HYDROLASE"/>
    <property type="match status" value="1"/>
</dbReference>
<dbReference type="SUPFAM" id="SSF56317">
    <property type="entry name" value="Carbon-nitrogen hydrolase"/>
    <property type="match status" value="1"/>
</dbReference>
<dbReference type="PANTHER" id="PTHR43674">
    <property type="entry name" value="NITRILASE C965.09-RELATED"/>
    <property type="match status" value="1"/>
</dbReference>
<keyword evidence="1 3" id="KW-0378">Hydrolase</keyword>
<dbReference type="InterPro" id="IPR050345">
    <property type="entry name" value="Aliph_Amidase/BUP"/>
</dbReference>
<organism evidence="3 4">
    <name type="scientific">Spirosoma oryzae</name>
    <dbReference type="NCBI Taxonomy" id="1469603"/>
    <lineage>
        <taxon>Bacteria</taxon>
        <taxon>Pseudomonadati</taxon>
        <taxon>Bacteroidota</taxon>
        <taxon>Cytophagia</taxon>
        <taxon>Cytophagales</taxon>
        <taxon>Cytophagaceae</taxon>
        <taxon>Spirosoma</taxon>
    </lineage>
</organism>
<dbReference type="InterPro" id="IPR003010">
    <property type="entry name" value="C-N_Hydrolase"/>
</dbReference>
<evidence type="ECO:0000313" key="3">
    <source>
        <dbReference type="EMBL" id="PRY39221.1"/>
    </source>
</evidence>
<dbReference type="Gene3D" id="3.60.110.10">
    <property type="entry name" value="Carbon-nitrogen hydrolase"/>
    <property type="match status" value="1"/>
</dbReference>
<dbReference type="Pfam" id="PF00795">
    <property type="entry name" value="CN_hydrolase"/>
    <property type="match status" value="1"/>
</dbReference>
<protein>
    <submittedName>
        <fullName evidence="3">Putative amidohydrolase</fullName>
    </submittedName>
</protein>
<dbReference type="RefSeq" id="WP_106137907.1">
    <property type="nucleotide sequence ID" value="NZ_PVTE01000008.1"/>
</dbReference>
<gene>
    <name evidence="3" type="ORF">CLV58_108111</name>
</gene>
<proteinExistence type="predicted"/>
<feature type="domain" description="CN hydrolase" evidence="2">
    <location>
        <begin position="8"/>
        <end position="271"/>
    </location>
</feature>
<reference evidence="3 4" key="1">
    <citation type="submission" date="2018-03" db="EMBL/GenBank/DDBJ databases">
        <title>Genomic Encyclopedia of Archaeal and Bacterial Type Strains, Phase II (KMG-II): from individual species to whole genera.</title>
        <authorList>
            <person name="Goeker M."/>
        </authorList>
    </citation>
    <scope>NUCLEOTIDE SEQUENCE [LARGE SCALE GENOMIC DNA]</scope>
    <source>
        <strain evidence="3 4">DSM 28354</strain>
    </source>
</reference>
<keyword evidence="4" id="KW-1185">Reference proteome</keyword>
<evidence type="ECO:0000256" key="1">
    <source>
        <dbReference type="ARBA" id="ARBA00022801"/>
    </source>
</evidence>
<evidence type="ECO:0000313" key="4">
    <source>
        <dbReference type="Proteomes" id="UP000238375"/>
    </source>
</evidence>
<comment type="caution">
    <text evidence="3">The sequence shown here is derived from an EMBL/GenBank/DDBJ whole genome shotgun (WGS) entry which is preliminary data.</text>
</comment>
<dbReference type="EMBL" id="PVTE01000008">
    <property type="protein sequence ID" value="PRY39221.1"/>
    <property type="molecule type" value="Genomic_DNA"/>
</dbReference>
<dbReference type="InterPro" id="IPR036526">
    <property type="entry name" value="C-N_Hydrolase_sf"/>
</dbReference>
<sequence length="333" mass="36567">MAYKALSLQINAPTVTVLSSRDDAEAQMLAAINRLDHQLTATLNQAGRDLLLVVTPEAFLTGAPGTESIDEWRDKACLEIDGRIYEALSAMVQRHQLYFCGNAYEQDPYFPELFFQTSFLIGPTGDVLLRYRRLNAVGIPTPHDVWGLYLDAYGYDALFPVARTNIGNLACLAGDDLLYPEVARCLTMRGAEVLLHAAAESYSPVPPYRSLVRQVRAAETMSYLVSANLAGLTEGPVPLAGGGSKIVDPRGLVLAEAGYGESIAVVADVDLAVLRELRQRPAATNWPAQLRTELYAESYTQHAVYPPGTLLSQTPDRQHNLRTQQEVVRKLYA</sequence>
<dbReference type="AlphaFoldDB" id="A0A2T0T0P4"/>
<name>A0A2T0T0P4_9BACT</name>
<evidence type="ECO:0000259" key="2">
    <source>
        <dbReference type="PROSITE" id="PS50263"/>
    </source>
</evidence>
<dbReference type="GO" id="GO:0016811">
    <property type="term" value="F:hydrolase activity, acting on carbon-nitrogen (but not peptide) bonds, in linear amides"/>
    <property type="evidence" value="ECO:0007669"/>
    <property type="project" value="TreeGrafter"/>
</dbReference>
<dbReference type="OrthoDB" id="9811121at2"/>